<proteinExistence type="predicted"/>
<name>A0A1I1QEY4_9GAMM</name>
<dbReference type="RefSeq" id="WP_093427670.1">
    <property type="nucleotide sequence ID" value="NZ_FOMJ01000002.1"/>
</dbReference>
<sequence length="97" mass="9297">MNPIDGSASARQYMAPSQPGSEVTSPGAGNQVASGSSMAGPAIQAPNEAQVRGGASVDGDAAPTSVTTESEGTAATGNQRQEADAGAATGSVVDAYA</sequence>
<dbReference type="Proteomes" id="UP000198611">
    <property type="component" value="Unassembled WGS sequence"/>
</dbReference>
<dbReference type="STRING" id="1123397.SAMN05660831_01020"/>
<dbReference type="AlphaFoldDB" id="A0A1I1QEY4"/>
<feature type="compositionally biased region" description="Polar residues" evidence="1">
    <location>
        <begin position="64"/>
        <end position="80"/>
    </location>
</feature>
<evidence type="ECO:0000313" key="2">
    <source>
        <dbReference type="EMBL" id="SFD17793.1"/>
    </source>
</evidence>
<feature type="compositionally biased region" description="Polar residues" evidence="1">
    <location>
        <begin position="18"/>
        <end position="37"/>
    </location>
</feature>
<dbReference type="EMBL" id="FOMJ01000002">
    <property type="protein sequence ID" value="SFD17793.1"/>
    <property type="molecule type" value="Genomic_DNA"/>
</dbReference>
<reference evidence="2 3" key="1">
    <citation type="submission" date="2016-10" db="EMBL/GenBank/DDBJ databases">
        <authorList>
            <person name="de Groot N.N."/>
        </authorList>
    </citation>
    <scope>NUCLEOTIDE SEQUENCE [LARGE SCALE GENOMIC DNA]</scope>
    <source>
        <strain evidence="2 3">HL3</strain>
    </source>
</reference>
<organism evidence="2 3">
    <name type="scientific">Thiohalospira halophila DSM 15071</name>
    <dbReference type="NCBI Taxonomy" id="1123397"/>
    <lineage>
        <taxon>Bacteria</taxon>
        <taxon>Pseudomonadati</taxon>
        <taxon>Pseudomonadota</taxon>
        <taxon>Gammaproteobacteria</taxon>
        <taxon>Thiohalospirales</taxon>
        <taxon>Thiohalospiraceae</taxon>
        <taxon>Thiohalospira</taxon>
    </lineage>
</organism>
<protein>
    <submittedName>
        <fullName evidence="2">Uncharacterized protein</fullName>
    </submittedName>
</protein>
<evidence type="ECO:0000313" key="3">
    <source>
        <dbReference type="Proteomes" id="UP000198611"/>
    </source>
</evidence>
<accession>A0A1I1QEY4</accession>
<evidence type="ECO:0000256" key="1">
    <source>
        <dbReference type="SAM" id="MobiDB-lite"/>
    </source>
</evidence>
<feature type="region of interest" description="Disordered" evidence="1">
    <location>
        <begin position="1"/>
        <end position="97"/>
    </location>
</feature>
<keyword evidence="3" id="KW-1185">Reference proteome</keyword>
<gene>
    <name evidence="2" type="ORF">SAMN05660831_01020</name>
</gene>